<name>A0A2N9I9A4_FAGSY</name>
<gene>
    <name evidence="1" type="ORF">FSB_LOCUS48596</name>
</gene>
<protein>
    <submittedName>
        <fullName evidence="1">Uncharacterized protein</fullName>
    </submittedName>
</protein>
<accession>A0A2N9I9A4</accession>
<sequence length="209" mass="22755">MGHAAYRRKALDVLLSNDIKIPGQTGDATGEPRVPSRSRSCSIFPNAPGLADQIIVASRKESLRAKAAVREEKRVRFLSAFLDLRESELGLVRYGPANRGPPGCFWLVWRAIFQIKIPARPGENLGRSESSTSCMECVLFLKVMGRESYFSESGKTLAKPCAEASLGSRDAVPRTEAFGMFLRAKGSSFDRDSGLTGGALDDPRVARCS</sequence>
<reference evidence="1" key="1">
    <citation type="submission" date="2018-02" db="EMBL/GenBank/DDBJ databases">
        <authorList>
            <person name="Cohen D.B."/>
            <person name="Kent A.D."/>
        </authorList>
    </citation>
    <scope>NUCLEOTIDE SEQUENCE</scope>
</reference>
<proteinExistence type="predicted"/>
<dbReference type="AlphaFoldDB" id="A0A2N9I9A4"/>
<dbReference type="EMBL" id="OIVN01005068">
    <property type="protein sequence ID" value="SPD20714.1"/>
    <property type="molecule type" value="Genomic_DNA"/>
</dbReference>
<evidence type="ECO:0000313" key="1">
    <source>
        <dbReference type="EMBL" id="SPD20714.1"/>
    </source>
</evidence>
<organism evidence="1">
    <name type="scientific">Fagus sylvatica</name>
    <name type="common">Beechnut</name>
    <dbReference type="NCBI Taxonomy" id="28930"/>
    <lineage>
        <taxon>Eukaryota</taxon>
        <taxon>Viridiplantae</taxon>
        <taxon>Streptophyta</taxon>
        <taxon>Embryophyta</taxon>
        <taxon>Tracheophyta</taxon>
        <taxon>Spermatophyta</taxon>
        <taxon>Magnoliopsida</taxon>
        <taxon>eudicotyledons</taxon>
        <taxon>Gunneridae</taxon>
        <taxon>Pentapetalae</taxon>
        <taxon>rosids</taxon>
        <taxon>fabids</taxon>
        <taxon>Fagales</taxon>
        <taxon>Fagaceae</taxon>
        <taxon>Fagus</taxon>
    </lineage>
</organism>